<reference evidence="2" key="1">
    <citation type="journal article" date="2022" name="Mol. Ecol. Resour.">
        <title>The genomes of chicory, endive, great burdock and yacon provide insights into Asteraceae palaeo-polyploidization history and plant inulin production.</title>
        <authorList>
            <person name="Fan W."/>
            <person name="Wang S."/>
            <person name="Wang H."/>
            <person name="Wang A."/>
            <person name="Jiang F."/>
            <person name="Liu H."/>
            <person name="Zhao H."/>
            <person name="Xu D."/>
            <person name="Zhang Y."/>
        </authorList>
    </citation>
    <scope>NUCLEOTIDE SEQUENCE [LARGE SCALE GENOMIC DNA]</scope>
    <source>
        <strain evidence="2">cv. Punajuju</strain>
    </source>
</reference>
<dbReference type="EMBL" id="CM042011">
    <property type="protein sequence ID" value="KAI3767040.1"/>
    <property type="molecule type" value="Genomic_DNA"/>
</dbReference>
<keyword evidence="2" id="KW-1185">Reference proteome</keyword>
<dbReference type="Proteomes" id="UP001055811">
    <property type="component" value="Linkage Group LG03"/>
</dbReference>
<reference evidence="1 2" key="2">
    <citation type="journal article" date="2022" name="Mol. Ecol. Resour.">
        <title>The genomes of chicory, endive, great burdock and yacon provide insights into Asteraceae paleo-polyploidization history and plant inulin production.</title>
        <authorList>
            <person name="Fan W."/>
            <person name="Wang S."/>
            <person name="Wang H."/>
            <person name="Wang A."/>
            <person name="Jiang F."/>
            <person name="Liu H."/>
            <person name="Zhao H."/>
            <person name="Xu D."/>
            <person name="Zhang Y."/>
        </authorList>
    </citation>
    <scope>NUCLEOTIDE SEQUENCE [LARGE SCALE GENOMIC DNA]</scope>
    <source>
        <strain evidence="2">cv. Punajuju</strain>
        <tissue evidence="1">Leaves</tissue>
    </source>
</reference>
<organism evidence="1 2">
    <name type="scientific">Cichorium intybus</name>
    <name type="common">Chicory</name>
    <dbReference type="NCBI Taxonomy" id="13427"/>
    <lineage>
        <taxon>Eukaryota</taxon>
        <taxon>Viridiplantae</taxon>
        <taxon>Streptophyta</taxon>
        <taxon>Embryophyta</taxon>
        <taxon>Tracheophyta</taxon>
        <taxon>Spermatophyta</taxon>
        <taxon>Magnoliopsida</taxon>
        <taxon>eudicotyledons</taxon>
        <taxon>Gunneridae</taxon>
        <taxon>Pentapetalae</taxon>
        <taxon>asterids</taxon>
        <taxon>campanulids</taxon>
        <taxon>Asterales</taxon>
        <taxon>Asteraceae</taxon>
        <taxon>Cichorioideae</taxon>
        <taxon>Cichorieae</taxon>
        <taxon>Cichoriinae</taxon>
        <taxon>Cichorium</taxon>
    </lineage>
</organism>
<sequence>MDCMKSGAFLSPARAKHGFKSRGSFSRSAVNHESGAKNGLSGIVMGIIMACALFFMTPFFVSVHVVF</sequence>
<accession>A0ACB9F7E4</accession>
<name>A0ACB9F7E4_CICIN</name>
<evidence type="ECO:0000313" key="1">
    <source>
        <dbReference type="EMBL" id="KAI3767040.1"/>
    </source>
</evidence>
<proteinExistence type="predicted"/>
<gene>
    <name evidence="1" type="ORF">L2E82_17121</name>
</gene>
<evidence type="ECO:0000313" key="2">
    <source>
        <dbReference type="Proteomes" id="UP001055811"/>
    </source>
</evidence>
<protein>
    <submittedName>
        <fullName evidence="1">Uncharacterized protein</fullName>
    </submittedName>
</protein>
<comment type="caution">
    <text evidence="1">The sequence shown here is derived from an EMBL/GenBank/DDBJ whole genome shotgun (WGS) entry which is preliminary data.</text>
</comment>